<dbReference type="KEGG" id="hakz:J0X25_09320"/>
<dbReference type="Proteomes" id="UP000663203">
    <property type="component" value="Chromosome"/>
</dbReference>
<protein>
    <submittedName>
        <fullName evidence="5">IclR family transcriptional regulator</fullName>
    </submittedName>
</protein>
<dbReference type="PANTHER" id="PTHR30136:SF35">
    <property type="entry name" value="HTH-TYPE TRANSCRIPTIONAL REGULATOR RV1719"/>
    <property type="match status" value="1"/>
</dbReference>
<dbReference type="EMBL" id="CP071462">
    <property type="protein sequence ID" value="QSW97622.1"/>
    <property type="molecule type" value="Genomic_DNA"/>
</dbReference>
<dbReference type="InterPro" id="IPR050707">
    <property type="entry name" value="HTH_MetabolicPath_Reg"/>
</dbReference>
<dbReference type="GO" id="GO:0045892">
    <property type="term" value="P:negative regulation of DNA-templated transcription"/>
    <property type="evidence" value="ECO:0007669"/>
    <property type="project" value="TreeGrafter"/>
</dbReference>
<dbReference type="Gene3D" id="3.30.450.40">
    <property type="match status" value="1"/>
</dbReference>
<keyword evidence="2" id="KW-0238">DNA-binding</keyword>
<organism evidence="5 6">
    <name type="scientific">Haloterrigena alkaliphila</name>
    <dbReference type="NCBI Taxonomy" id="2816475"/>
    <lineage>
        <taxon>Archaea</taxon>
        <taxon>Methanobacteriati</taxon>
        <taxon>Methanobacteriota</taxon>
        <taxon>Stenosarchaea group</taxon>
        <taxon>Halobacteria</taxon>
        <taxon>Halobacteriales</taxon>
        <taxon>Natrialbaceae</taxon>
        <taxon>Haloterrigena</taxon>
    </lineage>
</organism>
<evidence type="ECO:0000313" key="6">
    <source>
        <dbReference type="Proteomes" id="UP000663203"/>
    </source>
</evidence>
<evidence type="ECO:0000256" key="2">
    <source>
        <dbReference type="ARBA" id="ARBA00023125"/>
    </source>
</evidence>
<dbReference type="Pfam" id="PF01614">
    <property type="entry name" value="IclR_C"/>
    <property type="match status" value="1"/>
</dbReference>
<evidence type="ECO:0000259" key="4">
    <source>
        <dbReference type="PROSITE" id="PS51078"/>
    </source>
</evidence>
<dbReference type="SUPFAM" id="SSF55781">
    <property type="entry name" value="GAF domain-like"/>
    <property type="match status" value="1"/>
</dbReference>
<evidence type="ECO:0000313" key="5">
    <source>
        <dbReference type="EMBL" id="QSW97622.1"/>
    </source>
</evidence>
<evidence type="ECO:0000256" key="1">
    <source>
        <dbReference type="ARBA" id="ARBA00023015"/>
    </source>
</evidence>
<dbReference type="SUPFAM" id="SSF46785">
    <property type="entry name" value="Winged helix' DNA-binding domain"/>
    <property type="match status" value="1"/>
</dbReference>
<keyword evidence="3" id="KW-0804">Transcription</keyword>
<dbReference type="SMART" id="SM00346">
    <property type="entry name" value="HTH_ICLR"/>
    <property type="match status" value="1"/>
</dbReference>
<keyword evidence="1" id="KW-0805">Transcription regulation</keyword>
<sequence length="252" mass="27780">MNDHIPIKTTKTTFDLLETLVKEGEASLPELASHLEKPTSTVHDHLISLQKLGYVVKEEKTYRVSTRLLDMGESARRRMDVFPPAKREVDELATQTGEHASLAIEENGRTVLLYISKGADALDLGVSEGFRMPMPTNAPGKAILAHLPEDRIDSILNEHGLPSITEKTVTDRTALREQLAEIRERGYAADRGERVEGVRAVAVPILPEGRVQGALTISGPANRMEGKRFEAELPNLLLQSANVVEVQYTLGE</sequence>
<dbReference type="RefSeq" id="WP_207287184.1">
    <property type="nucleotide sequence ID" value="NZ_CP071462.1"/>
</dbReference>
<accession>A0A8A2VB11</accession>
<dbReference type="InterPro" id="IPR005471">
    <property type="entry name" value="Tscrpt_reg_IclR_N"/>
</dbReference>
<dbReference type="Gene3D" id="1.10.10.10">
    <property type="entry name" value="Winged helix-like DNA-binding domain superfamily/Winged helix DNA-binding domain"/>
    <property type="match status" value="1"/>
</dbReference>
<dbReference type="GO" id="GO:0003700">
    <property type="term" value="F:DNA-binding transcription factor activity"/>
    <property type="evidence" value="ECO:0007669"/>
    <property type="project" value="TreeGrafter"/>
</dbReference>
<evidence type="ECO:0000256" key="3">
    <source>
        <dbReference type="ARBA" id="ARBA00023163"/>
    </source>
</evidence>
<dbReference type="InterPro" id="IPR036390">
    <property type="entry name" value="WH_DNA-bd_sf"/>
</dbReference>
<keyword evidence="6" id="KW-1185">Reference proteome</keyword>
<feature type="domain" description="IclR-ED" evidence="4">
    <location>
        <begin position="67"/>
        <end position="252"/>
    </location>
</feature>
<dbReference type="InterPro" id="IPR029016">
    <property type="entry name" value="GAF-like_dom_sf"/>
</dbReference>
<dbReference type="InterPro" id="IPR014757">
    <property type="entry name" value="Tscrpt_reg_IclR_C"/>
</dbReference>
<dbReference type="PROSITE" id="PS51078">
    <property type="entry name" value="ICLR_ED"/>
    <property type="match status" value="1"/>
</dbReference>
<dbReference type="PANTHER" id="PTHR30136">
    <property type="entry name" value="HELIX-TURN-HELIX TRANSCRIPTIONAL REGULATOR, ICLR FAMILY"/>
    <property type="match status" value="1"/>
</dbReference>
<dbReference type="Pfam" id="PF09339">
    <property type="entry name" value="HTH_IclR"/>
    <property type="match status" value="1"/>
</dbReference>
<proteinExistence type="predicted"/>
<dbReference type="GO" id="GO:0003677">
    <property type="term" value="F:DNA binding"/>
    <property type="evidence" value="ECO:0007669"/>
    <property type="project" value="UniProtKB-KW"/>
</dbReference>
<reference evidence="5 6" key="1">
    <citation type="submission" date="2021-03" db="EMBL/GenBank/DDBJ databases">
        <title>Haloterrigena longa sp. nov. and Haloterrigena limicola sp. nov., extremely halophilic archaea isolated from a salt lake.</title>
        <authorList>
            <person name="Henglin C."/>
        </authorList>
    </citation>
    <scope>NUCLEOTIDE SEQUENCE [LARGE SCALE GENOMIC DNA]</scope>
    <source>
        <strain evidence="5 6">KZCA68</strain>
    </source>
</reference>
<dbReference type="GeneID" id="63187503"/>
<dbReference type="InterPro" id="IPR036388">
    <property type="entry name" value="WH-like_DNA-bd_sf"/>
</dbReference>
<name>A0A8A2VB11_9EURY</name>
<gene>
    <name evidence="5" type="ORF">J0X25_09320</name>
</gene>
<dbReference type="AlphaFoldDB" id="A0A8A2VB11"/>